<accession>A0A182WQF9</accession>
<reference evidence="1" key="2">
    <citation type="submission" date="2020-05" db="UniProtKB">
        <authorList>
            <consortium name="EnsemblMetazoa"/>
        </authorList>
    </citation>
    <scope>IDENTIFICATION</scope>
    <source>
        <strain evidence="1">MINIMUS1</strain>
    </source>
</reference>
<dbReference type="Proteomes" id="UP000075920">
    <property type="component" value="Unassembled WGS sequence"/>
</dbReference>
<name>A0A182WQF9_9DIPT</name>
<dbReference type="AlphaFoldDB" id="A0A182WQF9"/>
<dbReference type="VEuPathDB" id="VectorBase:AMIN014882"/>
<evidence type="ECO:0000313" key="2">
    <source>
        <dbReference type="Proteomes" id="UP000075920"/>
    </source>
</evidence>
<keyword evidence="2" id="KW-1185">Reference proteome</keyword>
<protein>
    <submittedName>
        <fullName evidence="1">Uncharacterized protein</fullName>
    </submittedName>
</protein>
<proteinExistence type="predicted"/>
<organism evidence="1 2">
    <name type="scientific">Anopheles minimus</name>
    <dbReference type="NCBI Taxonomy" id="112268"/>
    <lineage>
        <taxon>Eukaryota</taxon>
        <taxon>Metazoa</taxon>
        <taxon>Ecdysozoa</taxon>
        <taxon>Arthropoda</taxon>
        <taxon>Hexapoda</taxon>
        <taxon>Insecta</taxon>
        <taxon>Pterygota</taxon>
        <taxon>Neoptera</taxon>
        <taxon>Endopterygota</taxon>
        <taxon>Diptera</taxon>
        <taxon>Nematocera</taxon>
        <taxon>Culicoidea</taxon>
        <taxon>Culicidae</taxon>
        <taxon>Anophelinae</taxon>
        <taxon>Anopheles</taxon>
    </lineage>
</organism>
<sequence length="111" mass="12827">MVRSIIRRCAKNVSFFHSFCTSAREFVVCGHLRPYPSRRFGVQSVLISATAPTIIQSTNASSFCGVLNRRNVRVQCEQFCLYTRRSVITEQNHNSYFTRTFNVYMTLIFAN</sequence>
<dbReference type="EnsemblMetazoa" id="AMIN014882-RA">
    <property type="protein sequence ID" value="AMIN014882-PA"/>
    <property type="gene ID" value="AMIN014882"/>
</dbReference>
<reference evidence="2" key="1">
    <citation type="submission" date="2013-03" db="EMBL/GenBank/DDBJ databases">
        <title>The Genome Sequence of Anopheles minimus MINIMUS1.</title>
        <authorList>
            <consortium name="The Broad Institute Genomics Platform"/>
            <person name="Neafsey D.E."/>
            <person name="Walton C."/>
            <person name="Walker B."/>
            <person name="Young S.K."/>
            <person name="Zeng Q."/>
            <person name="Gargeya S."/>
            <person name="Fitzgerald M."/>
            <person name="Haas B."/>
            <person name="Abouelleil A."/>
            <person name="Allen A.W."/>
            <person name="Alvarado L."/>
            <person name="Arachchi H.M."/>
            <person name="Berlin A.M."/>
            <person name="Chapman S.B."/>
            <person name="Gainer-Dewar J."/>
            <person name="Goldberg J."/>
            <person name="Griggs A."/>
            <person name="Gujja S."/>
            <person name="Hansen M."/>
            <person name="Howarth C."/>
            <person name="Imamovic A."/>
            <person name="Ireland A."/>
            <person name="Larimer J."/>
            <person name="McCowan C."/>
            <person name="Murphy C."/>
            <person name="Pearson M."/>
            <person name="Poon T.W."/>
            <person name="Priest M."/>
            <person name="Roberts A."/>
            <person name="Saif S."/>
            <person name="Shea T."/>
            <person name="Sisk P."/>
            <person name="Sykes S."/>
            <person name="Wortman J."/>
            <person name="Nusbaum C."/>
            <person name="Birren B."/>
        </authorList>
    </citation>
    <scope>NUCLEOTIDE SEQUENCE [LARGE SCALE GENOMIC DNA]</scope>
    <source>
        <strain evidence="2">MINIMUS1</strain>
    </source>
</reference>
<evidence type="ECO:0000313" key="1">
    <source>
        <dbReference type="EnsemblMetazoa" id="AMIN014882-PA"/>
    </source>
</evidence>